<dbReference type="GO" id="GO:0005525">
    <property type="term" value="F:GTP binding"/>
    <property type="evidence" value="ECO:0007669"/>
    <property type="project" value="UniProtKB-UniRule"/>
</dbReference>
<gene>
    <name evidence="9" type="primary">prfC</name>
    <name evidence="11" type="ORF">FC87_GL001077</name>
</gene>
<evidence type="ECO:0000256" key="2">
    <source>
        <dbReference type="ARBA" id="ARBA00009978"/>
    </source>
</evidence>
<keyword evidence="5 9" id="KW-0648">Protein biosynthesis</keyword>
<sequence length="525" mass="59310">MNKHGLQAAVAKRRTFAIISHPDAGKTTITEQLLLFGGIVREAGTVKARKSGNFAKSDWMEIEQKRGISVTSSVMQFDYDDKRINILDTPGHEDFSEDTYRTLMAVDSAVMVIDAAKGIEPQTKKLFQICKMRGIPIFTFMNKLDRDSRAPMELVAQLEEVLGIEAYPMNWPIGSGRIFRGLYDRYNHRVEVFQPATAGRVFKKLTPDGQLENDDELASDEIYQEAKEEMDLISEAGNQFDAQKIAQGQQTPVFFGSALVNFGVQTFLDAYLEMAPAPGPHQTTTATEIEPTAEQFSAFIFKIQANMNPHHRDRIAFARICSGEFVKGMDVTLSRTEKSVRLSNVTEFMANTRENVESAVAGDIIGLYDTGNFQIGDTIHTGKAALAYPKLPQFTPELFMRVSPKNVMKQKSFHKGIQQLVQEGAIQLYTTYLTNQYILGAVGQLQFEVFKFRMKNEYNSDVLLEPLGHKTARWIDPEQLDEKMSSARNILVKDRNGAPLFLFENKFAERWFQDKYPDVQLTSKL</sequence>
<dbReference type="HAMAP" id="MF_00072">
    <property type="entry name" value="Rel_fac_3"/>
    <property type="match status" value="1"/>
</dbReference>
<dbReference type="InterPro" id="IPR027417">
    <property type="entry name" value="P-loop_NTPase"/>
</dbReference>
<feature type="binding site" evidence="9">
    <location>
        <begin position="142"/>
        <end position="145"/>
    </location>
    <ligand>
        <name>GTP</name>
        <dbReference type="ChEBI" id="CHEBI:37565"/>
    </ligand>
</feature>
<dbReference type="InterPro" id="IPR032090">
    <property type="entry name" value="RF3_C"/>
</dbReference>
<keyword evidence="3 9" id="KW-0963">Cytoplasm</keyword>
<dbReference type="SUPFAM" id="SSF52540">
    <property type="entry name" value="P-loop containing nucleoside triphosphate hydrolases"/>
    <property type="match status" value="1"/>
</dbReference>
<comment type="subcellular location">
    <subcellularLocation>
        <location evidence="1 9">Cytoplasm</location>
    </subcellularLocation>
</comment>
<dbReference type="Gene3D" id="3.40.50.300">
    <property type="entry name" value="P-loop containing nucleotide triphosphate hydrolases"/>
    <property type="match status" value="1"/>
</dbReference>
<evidence type="ECO:0000256" key="6">
    <source>
        <dbReference type="ARBA" id="ARBA00023134"/>
    </source>
</evidence>
<dbReference type="RefSeq" id="WP_009167370.1">
    <property type="nucleotide sequence ID" value="NZ_AYZI01000007.1"/>
</dbReference>
<dbReference type="PATRIC" id="fig|1423745.4.peg.1141"/>
<evidence type="ECO:0000256" key="5">
    <source>
        <dbReference type="ARBA" id="ARBA00022917"/>
    </source>
</evidence>
<evidence type="ECO:0000256" key="3">
    <source>
        <dbReference type="ARBA" id="ARBA00022490"/>
    </source>
</evidence>
<dbReference type="InterPro" id="IPR035647">
    <property type="entry name" value="EFG_III/V"/>
</dbReference>
<evidence type="ECO:0000256" key="4">
    <source>
        <dbReference type="ARBA" id="ARBA00022741"/>
    </source>
</evidence>
<keyword evidence="4 9" id="KW-0547">Nucleotide-binding</keyword>
<dbReference type="GO" id="GO:0016150">
    <property type="term" value="F:translation release factor activity, codon nonspecific"/>
    <property type="evidence" value="ECO:0007669"/>
    <property type="project" value="TreeGrafter"/>
</dbReference>
<dbReference type="Pfam" id="PF00009">
    <property type="entry name" value="GTP_EFTU"/>
    <property type="match status" value="1"/>
</dbReference>
<dbReference type="InterPro" id="IPR038467">
    <property type="entry name" value="RF3_dom_3_sf"/>
</dbReference>
<dbReference type="AlphaFoldDB" id="A0A0R2CHK7"/>
<dbReference type="SUPFAM" id="SSF50447">
    <property type="entry name" value="Translation proteins"/>
    <property type="match status" value="1"/>
</dbReference>
<dbReference type="InterPro" id="IPR031157">
    <property type="entry name" value="G_TR_CS"/>
</dbReference>
<evidence type="ECO:0000313" key="12">
    <source>
        <dbReference type="Proteomes" id="UP000051586"/>
    </source>
</evidence>
<feature type="domain" description="Tr-type G" evidence="10">
    <location>
        <begin position="11"/>
        <end position="281"/>
    </location>
</feature>
<dbReference type="NCBIfam" id="TIGR00231">
    <property type="entry name" value="small_GTP"/>
    <property type="match status" value="1"/>
</dbReference>
<dbReference type="FunFam" id="2.40.30.10:FF:000040">
    <property type="entry name" value="Peptide chain release factor 3"/>
    <property type="match status" value="1"/>
</dbReference>
<dbReference type="InterPro" id="IPR053905">
    <property type="entry name" value="EF-G-like_DII"/>
</dbReference>
<feature type="binding site" evidence="9">
    <location>
        <begin position="88"/>
        <end position="92"/>
    </location>
    <ligand>
        <name>GTP</name>
        <dbReference type="ChEBI" id="CHEBI:37565"/>
    </ligand>
</feature>
<name>A0A0R2CHK7_9LACO</name>
<evidence type="ECO:0000313" key="11">
    <source>
        <dbReference type="EMBL" id="KRM91151.1"/>
    </source>
</evidence>
<evidence type="ECO:0000256" key="8">
    <source>
        <dbReference type="ARBA" id="ARBA00073639"/>
    </source>
</evidence>
<dbReference type="GO" id="GO:0003924">
    <property type="term" value="F:GTPase activity"/>
    <property type="evidence" value="ECO:0007669"/>
    <property type="project" value="InterPro"/>
</dbReference>
<dbReference type="Pfam" id="PF16658">
    <property type="entry name" value="RF3_C"/>
    <property type="match status" value="1"/>
</dbReference>
<dbReference type="Gene3D" id="2.40.30.10">
    <property type="entry name" value="Translation factors"/>
    <property type="match status" value="1"/>
</dbReference>
<dbReference type="FunFam" id="3.30.70.3280:FF:000001">
    <property type="entry name" value="Peptide chain release factor 3"/>
    <property type="match status" value="1"/>
</dbReference>
<dbReference type="GO" id="GO:0016149">
    <property type="term" value="F:translation release factor activity, codon specific"/>
    <property type="evidence" value="ECO:0007669"/>
    <property type="project" value="UniProtKB-UniRule"/>
</dbReference>
<evidence type="ECO:0000256" key="9">
    <source>
        <dbReference type="HAMAP-Rule" id="MF_00072"/>
    </source>
</evidence>
<keyword evidence="6 9" id="KW-0342">GTP-binding</keyword>
<reference evidence="11 12" key="1">
    <citation type="journal article" date="2015" name="Genome Announc.">
        <title>Expanding the biotechnology potential of lactobacilli through comparative genomics of 213 strains and associated genera.</title>
        <authorList>
            <person name="Sun Z."/>
            <person name="Harris H.M."/>
            <person name="McCann A."/>
            <person name="Guo C."/>
            <person name="Argimon S."/>
            <person name="Zhang W."/>
            <person name="Yang X."/>
            <person name="Jeffery I.B."/>
            <person name="Cooney J.C."/>
            <person name="Kagawa T.F."/>
            <person name="Liu W."/>
            <person name="Song Y."/>
            <person name="Salvetti E."/>
            <person name="Wrobel A."/>
            <person name="Rasinkangas P."/>
            <person name="Parkhill J."/>
            <person name="Rea M.C."/>
            <person name="O'Sullivan O."/>
            <person name="Ritari J."/>
            <person name="Douillard F.P."/>
            <person name="Paul Ross R."/>
            <person name="Yang R."/>
            <person name="Briner A.E."/>
            <person name="Felis G.E."/>
            <person name="de Vos W.M."/>
            <person name="Barrangou R."/>
            <person name="Klaenhammer T.R."/>
            <person name="Caufield P.W."/>
            <person name="Cui Y."/>
            <person name="Zhang H."/>
            <person name="O'Toole P.W."/>
        </authorList>
    </citation>
    <scope>NUCLEOTIDE SEQUENCE [LARGE SCALE GENOMIC DNA]</scope>
    <source>
        <strain evidence="11 12">DSM 22689</strain>
    </source>
</reference>
<dbReference type="InterPro" id="IPR005225">
    <property type="entry name" value="Small_GTP-bd"/>
</dbReference>
<dbReference type="GO" id="GO:0005829">
    <property type="term" value="C:cytosol"/>
    <property type="evidence" value="ECO:0007669"/>
    <property type="project" value="TreeGrafter"/>
</dbReference>
<dbReference type="Pfam" id="PF22042">
    <property type="entry name" value="EF-G_D2"/>
    <property type="match status" value="1"/>
</dbReference>
<comment type="function">
    <text evidence="7 9">Increases the formation of ribosomal termination complexes and stimulates activities of RF-1 and RF-2. It binds guanine nucleotides and has strong preference for UGA stop codons. It may interact directly with the ribosome. The stimulation of RF-1 and RF-2 is significantly reduced by GTP and GDP, but not by GMP.</text>
</comment>
<dbReference type="NCBIfam" id="TIGR00503">
    <property type="entry name" value="prfC"/>
    <property type="match status" value="1"/>
</dbReference>
<dbReference type="Proteomes" id="UP000051586">
    <property type="component" value="Unassembled WGS sequence"/>
</dbReference>
<dbReference type="Gene3D" id="3.30.70.3280">
    <property type="entry name" value="Peptide chain release factor 3, domain III"/>
    <property type="match status" value="1"/>
</dbReference>
<dbReference type="PROSITE" id="PS00301">
    <property type="entry name" value="G_TR_1"/>
    <property type="match status" value="1"/>
</dbReference>
<comment type="caution">
    <text evidence="11">The sequence shown here is derived from an EMBL/GenBank/DDBJ whole genome shotgun (WGS) entry which is preliminary data.</text>
</comment>
<accession>A0A0R2CHK7</accession>
<evidence type="ECO:0000259" key="10">
    <source>
        <dbReference type="PROSITE" id="PS51722"/>
    </source>
</evidence>
<evidence type="ECO:0000256" key="7">
    <source>
        <dbReference type="ARBA" id="ARBA00025017"/>
    </source>
</evidence>
<dbReference type="STRING" id="1423745.GCA_001311215_01898"/>
<dbReference type="PRINTS" id="PR00315">
    <property type="entry name" value="ELONGATNFCT"/>
</dbReference>
<feature type="binding site" evidence="9">
    <location>
        <begin position="20"/>
        <end position="27"/>
    </location>
    <ligand>
        <name>GTP</name>
        <dbReference type="ChEBI" id="CHEBI:37565"/>
    </ligand>
</feature>
<dbReference type="InterPro" id="IPR004548">
    <property type="entry name" value="PrfC"/>
</dbReference>
<comment type="similarity">
    <text evidence="2 9">Belongs to the TRAFAC class translation factor GTPase superfamily. Classic translation factor GTPase family. PrfC subfamily.</text>
</comment>
<proteinExistence type="inferred from homology"/>
<protein>
    <recommendedName>
        <fullName evidence="8 9">Peptide chain release factor 3</fullName>
        <shortName evidence="9">RF-3</shortName>
    </recommendedName>
</protein>
<dbReference type="PANTHER" id="PTHR43556">
    <property type="entry name" value="PEPTIDE CHAIN RELEASE FACTOR RF3"/>
    <property type="match status" value="1"/>
</dbReference>
<dbReference type="InterPro" id="IPR009000">
    <property type="entry name" value="Transl_B-barrel_sf"/>
</dbReference>
<dbReference type="SUPFAM" id="SSF54980">
    <property type="entry name" value="EF-G C-terminal domain-like"/>
    <property type="match status" value="1"/>
</dbReference>
<organism evidence="11 12">
    <name type="scientific">Fructilactobacillus florum DSM 22689 = JCM 16035</name>
    <dbReference type="NCBI Taxonomy" id="1423745"/>
    <lineage>
        <taxon>Bacteria</taxon>
        <taxon>Bacillati</taxon>
        <taxon>Bacillota</taxon>
        <taxon>Bacilli</taxon>
        <taxon>Lactobacillales</taxon>
        <taxon>Lactobacillaceae</taxon>
        <taxon>Fructilactobacillus</taxon>
    </lineage>
</organism>
<evidence type="ECO:0000256" key="1">
    <source>
        <dbReference type="ARBA" id="ARBA00004496"/>
    </source>
</evidence>
<dbReference type="FunFam" id="3.40.50.300:FF:000542">
    <property type="entry name" value="Peptide chain release factor 3"/>
    <property type="match status" value="1"/>
</dbReference>
<dbReference type="CDD" id="cd04169">
    <property type="entry name" value="RF3"/>
    <property type="match status" value="1"/>
</dbReference>
<dbReference type="PROSITE" id="PS51722">
    <property type="entry name" value="G_TR_2"/>
    <property type="match status" value="1"/>
</dbReference>
<dbReference type="NCBIfam" id="NF001964">
    <property type="entry name" value="PRK00741.1"/>
    <property type="match status" value="1"/>
</dbReference>
<dbReference type="PANTHER" id="PTHR43556:SF2">
    <property type="entry name" value="PEPTIDE CHAIN RELEASE FACTOR RF3"/>
    <property type="match status" value="1"/>
</dbReference>
<dbReference type="GO" id="GO:0006449">
    <property type="term" value="P:regulation of translational termination"/>
    <property type="evidence" value="ECO:0007669"/>
    <property type="project" value="UniProtKB-UniRule"/>
</dbReference>
<dbReference type="InterPro" id="IPR000795">
    <property type="entry name" value="T_Tr_GTP-bd_dom"/>
</dbReference>
<dbReference type="EMBL" id="AYZI01000007">
    <property type="protein sequence ID" value="KRM91151.1"/>
    <property type="molecule type" value="Genomic_DNA"/>
</dbReference>
<dbReference type="CDD" id="cd16259">
    <property type="entry name" value="RF3_III"/>
    <property type="match status" value="1"/>
</dbReference>
<dbReference type="InterPro" id="IPR041732">
    <property type="entry name" value="RF3_GTP-bd"/>
</dbReference>